<reference evidence="2 3" key="1">
    <citation type="submission" date="2018-10" db="EMBL/GenBank/DDBJ databases">
        <title>Notoacmeibacter sp. M2BS9Y-3-1, whole genome shotgun sequence.</title>
        <authorList>
            <person name="Tuo L."/>
        </authorList>
    </citation>
    <scope>NUCLEOTIDE SEQUENCE [LARGE SCALE GENOMIC DNA]</scope>
    <source>
        <strain evidence="2 3">M2BS9Y-3-1</strain>
    </source>
</reference>
<keyword evidence="1" id="KW-0812">Transmembrane</keyword>
<keyword evidence="1" id="KW-0472">Membrane</keyword>
<dbReference type="InterPro" id="IPR009339">
    <property type="entry name" value="DUF998"/>
</dbReference>
<organism evidence="2 3">
    <name type="scientific">Notoacmeibacter ruber</name>
    <dbReference type="NCBI Taxonomy" id="2670375"/>
    <lineage>
        <taxon>Bacteria</taxon>
        <taxon>Pseudomonadati</taxon>
        <taxon>Pseudomonadota</taxon>
        <taxon>Alphaproteobacteria</taxon>
        <taxon>Hyphomicrobiales</taxon>
        <taxon>Notoacmeibacteraceae</taxon>
        <taxon>Notoacmeibacter</taxon>
    </lineage>
</organism>
<comment type="caution">
    <text evidence="2">The sequence shown here is derived from an EMBL/GenBank/DDBJ whole genome shotgun (WGS) entry which is preliminary data.</text>
</comment>
<dbReference type="Pfam" id="PF06197">
    <property type="entry name" value="DUF998"/>
    <property type="match status" value="1"/>
</dbReference>
<proteinExistence type="predicted"/>
<feature type="transmembrane region" description="Helical" evidence="1">
    <location>
        <begin position="186"/>
        <end position="207"/>
    </location>
</feature>
<sequence length="250" mass="27115">MFGPASPVRPYYVAAAAGSELCQLLASDNNTRDETTTRASPWVLKAIGWFAMAGCIFAAGTDLILGFFLEENYSPISDTISDLAAGGRYAPLQDKAMETFAVATILTGLGLLLARRSGAKWILGAVAMALTGILVFLIALWDEYGDLDQGGWVVHYKLVYAMAALVPSGLLLLRRDIVRRSDHSKLVGILFPVLAGLWVLGAPIFYFMHTGYDGLVERTLAAILIIWVAVCAWSLIRERELDEDGGRGEV</sequence>
<dbReference type="Proteomes" id="UP000281094">
    <property type="component" value="Unassembled WGS sequence"/>
</dbReference>
<evidence type="ECO:0000313" key="3">
    <source>
        <dbReference type="Proteomes" id="UP000281094"/>
    </source>
</evidence>
<protein>
    <submittedName>
        <fullName evidence="2">DUF998 domain-containing protein</fullName>
    </submittedName>
</protein>
<dbReference type="AlphaFoldDB" id="A0A3L7JDH6"/>
<feature type="transmembrane region" description="Helical" evidence="1">
    <location>
        <begin position="219"/>
        <end position="236"/>
    </location>
</feature>
<feature type="transmembrane region" description="Helical" evidence="1">
    <location>
        <begin position="121"/>
        <end position="141"/>
    </location>
</feature>
<feature type="transmembrane region" description="Helical" evidence="1">
    <location>
        <begin position="96"/>
        <end position="114"/>
    </location>
</feature>
<gene>
    <name evidence="2" type="ORF">D8780_09265</name>
</gene>
<feature type="transmembrane region" description="Helical" evidence="1">
    <location>
        <begin position="47"/>
        <end position="69"/>
    </location>
</feature>
<dbReference type="EMBL" id="RCWN01000001">
    <property type="protein sequence ID" value="RLQ88365.1"/>
    <property type="molecule type" value="Genomic_DNA"/>
</dbReference>
<accession>A0A3L7JDH6</accession>
<keyword evidence="3" id="KW-1185">Reference proteome</keyword>
<feature type="transmembrane region" description="Helical" evidence="1">
    <location>
        <begin position="153"/>
        <end position="174"/>
    </location>
</feature>
<evidence type="ECO:0000313" key="2">
    <source>
        <dbReference type="EMBL" id="RLQ88365.1"/>
    </source>
</evidence>
<name>A0A3L7JDH6_9HYPH</name>
<keyword evidence="1" id="KW-1133">Transmembrane helix</keyword>
<evidence type="ECO:0000256" key="1">
    <source>
        <dbReference type="SAM" id="Phobius"/>
    </source>
</evidence>